<feature type="region of interest" description="Disordered" evidence="1">
    <location>
        <begin position="297"/>
        <end position="323"/>
    </location>
</feature>
<dbReference type="Gene3D" id="3.10.180.10">
    <property type="entry name" value="2,3-Dihydroxybiphenyl 1,2-Dioxygenase, domain 1"/>
    <property type="match status" value="1"/>
</dbReference>
<dbReference type="PROSITE" id="PS51819">
    <property type="entry name" value="VOC"/>
    <property type="match status" value="1"/>
</dbReference>
<evidence type="ECO:0000313" key="4">
    <source>
        <dbReference type="Proteomes" id="UP001596270"/>
    </source>
</evidence>
<reference evidence="4" key="1">
    <citation type="journal article" date="2019" name="Int. J. Syst. Evol. Microbiol.">
        <title>The Global Catalogue of Microorganisms (GCM) 10K type strain sequencing project: providing services to taxonomists for standard genome sequencing and annotation.</title>
        <authorList>
            <consortium name="The Broad Institute Genomics Platform"/>
            <consortium name="The Broad Institute Genome Sequencing Center for Infectious Disease"/>
            <person name="Wu L."/>
            <person name="Ma J."/>
        </authorList>
    </citation>
    <scope>NUCLEOTIDE SEQUENCE [LARGE SCALE GENOMIC DNA]</scope>
    <source>
        <strain evidence="4">CCUG 39402</strain>
    </source>
</reference>
<evidence type="ECO:0000256" key="1">
    <source>
        <dbReference type="SAM" id="MobiDB-lite"/>
    </source>
</evidence>
<dbReference type="Pfam" id="PF00903">
    <property type="entry name" value="Glyoxalase"/>
    <property type="match status" value="1"/>
</dbReference>
<dbReference type="SUPFAM" id="SSF54593">
    <property type="entry name" value="Glyoxalase/Bleomycin resistance protein/Dihydroxybiphenyl dioxygenase"/>
    <property type="match status" value="1"/>
</dbReference>
<dbReference type="InterPro" id="IPR004360">
    <property type="entry name" value="Glyas_Fos-R_dOase_dom"/>
</dbReference>
<feature type="domain" description="VOC" evidence="2">
    <location>
        <begin position="153"/>
        <end position="269"/>
    </location>
</feature>
<name>A0ABW1TX69_9BURK</name>
<sequence>MIEGIDAITYSTDKWDDSARFFADWGLKNLSQSDTLQEWETLNGARVNVRRTDDASLPPPMEAGPTLREVVWGVQNDAQLEALAKAMASAPGFADNRATTGTLQALDPHGLRIVFQKSIKREIDIAGVPSNTWGDVRRIDTPSPIYERAQPVEIGHVVLFTDKLDIAEAFYSGLGFTTSDRYPGRGVFMRCSVNGGHHDIFLLQLPNKASGLNHVAFTVRDLHEVFGGGMNMSRKGWKTQLGPGKHPISSAIFWYFENPCGGLIEYNADEDHLTENWQVREFEPSPTAFAEWAIDGGIDGNTRRQPKVEVGTGFLTEKRPSSK</sequence>
<protein>
    <submittedName>
        <fullName evidence="3">VOC family protein</fullName>
    </submittedName>
</protein>
<keyword evidence="4" id="KW-1185">Reference proteome</keyword>
<accession>A0ABW1TX69</accession>
<dbReference type="InterPro" id="IPR029068">
    <property type="entry name" value="Glyas_Bleomycin-R_OHBP_Dase"/>
</dbReference>
<dbReference type="EMBL" id="JBHSRS010000018">
    <property type="protein sequence ID" value="MFC6281357.1"/>
    <property type="molecule type" value="Genomic_DNA"/>
</dbReference>
<dbReference type="Proteomes" id="UP001596270">
    <property type="component" value="Unassembled WGS sequence"/>
</dbReference>
<evidence type="ECO:0000259" key="2">
    <source>
        <dbReference type="PROSITE" id="PS51819"/>
    </source>
</evidence>
<proteinExistence type="predicted"/>
<organism evidence="3 4">
    <name type="scientific">Polaromonas aquatica</name>
    <dbReference type="NCBI Taxonomy" id="332657"/>
    <lineage>
        <taxon>Bacteria</taxon>
        <taxon>Pseudomonadati</taxon>
        <taxon>Pseudomonadota</taxon>
        <taxon>Betaproteobacteria</taxon>
        <taxon>Burkholderiales</taxon>
        <taxon>Comamonadaceae</taxon>
        <taxon>Polaromonas</taxon>
    </lineage>
</organism>
<dbReference type="RefSeq" id="WP_371439027.1">
    <property type="nucleotide sequence ID" value="NZ_JBHSRS010000018.1"/>
</dbReference>
<dbReference type="CDD" id="cd08343">
    <property type="entry name" value="ED_TypeI_classII_C"/>
    <property type="match status" value="1"/>
</dbReference>
<comment type="caution">
    <text evidence="3">The sequence shown here is derived from an EMBL/GenBank/DDBJ whole genome shotgun (WGS) entry which is preliminary data.</text>
</comment>
<dbReference type="InterPro" id="IPR037523">
    <property type="entry name" value="VOC_core"/>
</dbReference>
<gene>
    <name evidence="3" type="ORF">ACFQND_08965</name>
</gene>
<evidence type="ECO:0000313" key="3">
    <source>
        <dbReference type="EMBL" id="MFC6281357.1"/>
    </source>
</evidence>